<reference evidence="3" key="1">
    <citation type="submission" date="2025-08" db="UniProtKB">
        <authorList>
            <consortium name="RefSeq"/>
        </authorList>
    </citation>
    <scope>IDENTIFICATION</scope>
    <source>
        <tissue evidence="3">Testes</tissue>
    </source>
</reference>
<keyword evidence="2" id="KW-1185">Reference proteome</keyword>
<feature type="compositionally biased region" description="Acidic residues" evidence="1">
    <location>
        <begin position="150"/>
        <end position="159"/>
    </location>
</feature>
<evidence type="ECO:0000313" key="3">
    <source>
        <dbReference type="RefSeq" id="XP_002735097.1"/>
    </source>
</evidence>
<accession>A0ABM0GQJ0</accession>
<dbReference type="GeneID" id="100375524"/>
<organism evidence="2 3">
    <name type="scientific">Saccoglossus kowalevskii</name>
    <name type="common">Acorn worm</name>
    <dbReference type="NCBI Taxonomy" id="10224"/>
    <lineage>
        <taxon>Eukaryota</taxon>
        <taxon>Metazoa</taxon>
        <taxon>Hemichordata</taxon>
        <taxon>Enteropneusta</taxon>
        <taxon>Harrimaniidae</taxon>
        <taxon>Saccoglossus</taxon>
    </lineage>
</organism>
<feature type="compositionally biased region" description="Basic and acidic residues" evidence="1">
    <location>
        <begin position="160"/>
        <end position="171"/>
    </location>
</feature>
<evidence type="ECO:0000256" key="1">
    <source>
        <dbReference type="SAM" id="MobiDB-lite"/>
    </source>
</evidence>
<feature type="region of interest" description="Disordered" evidence="1">
    <location>
        <begin position="143"/>
        <end position="183"/>
    </location>
</feature>
<gene>
    <name evidence="3" type="primary">LOC100375524</name>
</gene>
<evidence type="ECO:0000313" key="2">
    <source>
        <dbReference type="Proteomes" id="UP000694865"/>
    </source>
</evidence>
<feature type="region of interest" description="Disordered" evidence="1">
    <location>
        <begin position="199"/>
        <end position="220"/>
    </location>
</feature>
<protein>
    <submittedName>
        <fullName evidence="3">Uncharacterized protein LOC100375524</fullName>
    </submittedName>
</protein>
<dbReference type="RefSeq" id="XP_002735097.1">
    <property type="nucleotide sequence ID" value="XM_002735051.2"/>
</dbReference>
<name>A0ABM0GQJ0_SACKO</name>
<sequence>MDVVYSQRESLAYNHDYINSDDENLVWNNSCEPDVKSEKTNPVSPISKEEIKKSIIQKCHKLAKLTGCSLFIKITDHEDDESQYYGTYDYVRDYQDNELRPDERDVAVSGESGVAITFADICTQQPWNMFMWTLNDSNKLSMISHQNDTDVPDNNDPEECNEKLSETDSQKTESANEEEMNVDNFQDDIVNDIDLDFDHQSKPEDLSQKKDDNESEEYKPAKLSTLPVNCVSPTTTASTLIMSTPTPAVLSRREHDNLLSCLPKLDSVGGLVGESR</sequence>
<dbReference type="Proteomes" id="UP000694865">
    <property type="component" value="Unplaced"/>
</dbReference>
<proteinExistence type="predicted"/>